<dbReference type="AlphaFoldDB" id="A0A318HS91"/>
<dbReference type="EMBL" id="QJJX01000022">
    <property type="protein sequence ID" value="PXX21229.1"/>
    <property type="molecule type" value="Genomic_DNA"/>
</dbReference>
<protein>
    <recommendedName>
        <fullName evidence="2">DUF6630 domain-containing protein</fullName>
    </recommendedName>
</protein>
<feature type="transmembrane region" description="Helical" evidence="1">
    <location>
        <begin position="52"/>
        <end position="72"/>
    </location>
</feature>
<reference evidence="3 4" key="1">
    <citation type="submission" date="2018-05" db="EMBL/GenBank/DDBJ databases">
        <title>Genomic Encyclopedia of Type Strains, Phase I: the one thousand microbial genomes (KMG-I) project.</title>
        <authorList>
            <person name="Kyrpides N."/>
        </authorList>
    </citation>
    <scope>NUCLEOTIDE SEQUENCE [LARGE SCALE GENOMIC DNA]</scope>
    <source>
        <strain evidence="3 4">DSM 15611</strain>
    </source>
</reference>
<evidence type="ECO:0000256" key="1">
    <source>
        <dbReference type="SAM" id="Phobius"/>
    </source>
</evidence>
<name>A0A318HS91_9BACT</name>
<keyword evidence="1" id="KW-0812">Transmembrane</keyword>
<keyword evidence="4" id="KW-1185">Reference proteome</keyword>
<dbReference type="RefSeq" id="WP_110370332.1">
    <property type="nucleotide sequence ID" value="NZ_QJJX01000022.1"/>
</dbReference>
<feature type="transmembrane region" description="Helical" evidence="1">
    <location>
        <begin position="7"/>
        <end position="32"/>
    </location>
</feature>
<keyword evidence="1" id="KW-1133">Transmembrane helix</keyword>
<proteinExistence type="predicted"/>
<accession>A0A318HS91</accession>
<organism evidence="3 4">
    <name type="scientific">Hoylesella shahii DSM 15611 = JCM 12083</name>
    <dbReference type="NCBI Taxonomy" id="1122991"/>
    <lineage>
        <taxon>Bacteria</taxon>
        <taxon>Pseudomonadati</taxon>
        <taxon>Bacteroidota</taxon>
        <taxon>Bacteroidia</taxon>
        <taxon>Bacteroidales</taxon>
        <taxon>Prevotellaceae</taxon>
        <taxon>Hoylesella</taxon>
    </lineage>
</organism>
<feature type="domain" description="DUF6630" evidence="2">
    <location>
        <begin position="245"/>
        <end position="399"/>
    </location>
</feature>
<dbReference type="InterPro" id="IPR046582">
    <property type="entry name" value="DUF6630"/>
</dbReference>
<dbReference type="Pfam" id="PF20335">
    <property type="entry name" value="DUF6630"/>
    <property type="match status" value="1"/>
</dbReference>
<comment type="caution">
    <text evidence="3">The sequence shown here is derived from an EMBL/GenBank/DDBJ whole genome shotgun (WGS) entry which is preliminary data.</text>
</comment>
<evidence type="ECO:0000313" key="4">
    <source>
        <dbReference type="Proteomes" id="UP000248314"/>
    </source>
</evidence>
<sequence length="405" mass="46573">MAWRVGVLAFSLIALEFVLLAIFNDGALLYQLTDEINELAQHTRTRAERRGTALLVVLWLSPLFVLPVVVTFKMRNKWILAEANKYLALNPQKKASMNIDNGKTQVAGSSSENEHYAGWRMQLENEKARSFGKDDLQQMLKLVNTKGRFECCLMPQTPVPMHQRRACSLIKVCPDTGKRTFRLEINVMDVAQNKVAVTFGKAAFSYEATLALLTELVEEGRMPCLFDWEVLEDHRIGNPQGVDAYRAMLRLMPNSGQLMAAMNSCLNSPQQYFNNHQDRYDERGFEEEEDENTIIWFAMVDEMIEGQTAVELDWKTDREEFAEQMQELVSETNLELKVEWLDEAGEVPAWCRTLDEKWAEHDYCVGCIDINSDSYVLFVSQRDNLEMLEALSLKVDQRIMRACRL</sequence>
<dbReference type="Proteomes" id="UP000248314">
    <property type="component" value="Unassembled WGS sequence"/>
</dbReference>
<evidence type="ECO:0000259" key="2">
    <source>
        <dbReference type="Pfam" id="PF20335"/>
    </source>
</evidence>
<gene>
    <name evidence="3" type="ORF">EJ73_01871</name>
</gene>
<evidence type="ECO:0000313" key="3">
    <source>
        <dbReference type="EMBL" id="PXX21229.1"/>
    </source>
</evidence>
<keyword evidence="1" id="KW-0472">Membrane</keyword>